<dbReference type="InterPro" id="IPR022425">
    <property type="entry name" value="FliI_clade2"/>
</dbReference>
<gene>
    <name evidence="9" type="primary">fliI</name>
    <name evidence="9" type="ORF">C4541_02510</name>
</gene>
<dbReference type="Pfam" id="PF02874">
    <property type="entry name" value="ATP-synt_ab_N"/>
    <property type="match status" value="1"/>
</dbReference>
<dbReference type="Proteomes" id="UP000266426">
    <property type="component" value="Unassembled WGS sequence"/>
</dbReference>
<dbReference type="CDD" id="cd18117">
    <property type="entry name" value="ATP-synt_flagellum-secretory_path_III_N"/>
    <property type="match status" value="1"/>
</dbReference>
<dbReference type="InterPro" id="IPR027417">
    <property type="entry name" value="P-loop_NTPase"/>
</dbReference>
<dbReference type="SMART" id="SM00382">
    <property type="entry name" value="AAA"/>
    <property type="match status" value="1"/>
</dbReference>
<keyword evidence="7" id="KW-1278">Translocase</keyword>
<comment type="subcellular location">
    <subcellularLocation>
        <location evidence="1">Cytoplasm</location>
    </subcellularLocation>
</comment>
<evidence type="ECO:0000256" key="2">
    <source>
        <dbReference type="ARBA" id="ARBA00022448"/>
    </source>
</evidence>
<dbReference type="InterPro" id="IPR005714">
    <property type="entry name" value="ATPase_T3SS_FliI/YscN"/>
</dbReference>
<evidence type="ECO:0000256" key="4">
    <source>
        <dbReference type="ARBA" id="ARBA00022741"/>
    </source>
</evidence>
<dbReference type="Gene3D" id="3.40.50.12240">
    <property type="match status" value="1"/>
</dbReference>
<dbReference type="AlphaFoldDB" id="A0A3A4R8Z9"/>
<dbReference type="InterPro" id="IPR003593">
    <property type="entry name" value="AAA+_ATPase"/>
</dbReference>
<sequence>MGTAACSTAITAVRRKITFYAEAIQSFETIKVKGKVSRVLGLTIESSGPKVSIGDMCTIERQGGLEPILAEVVGLKENTVLLMPLDACAQVSCGDLVNPTGIPLQVPVGYGLLGRIVDGMGNPLDNKGDIPFITKYPVYNMPPNPMTRRRITEPIGTGIRAIDGMITIGKGQRIGIFAGSGVGKSVLMGMIAKYSEADVNVIALIGERGRELRDFIEHNLGEEGLRKSVIVVATSDQPALIRLKGALVAHAIAEFFRDQGHNVMLMMDSVTRFAMAQREIGLSVGEPPTSKGYTPSVFAMLPALLERSGTAEAESGTITALYTVLVESDDFNEPIADAVRAILDGHIVLSRDLAASNHYPAIDVLSSVSRLFSDIASDPHKAAAGKLRDTLATYRKAEDLINIGAYVKGSNPKIDYAIKNIDTITAFLKQGMHDAGGFNKHQQQLVSMFQEKK</sequence>
<dbReference type="GO" id="GO:0005737">
    <property type="term" value="C:cytoplasm"/>
    <property type="evidence" value="ECO:0007669"/>
    <property type="project" value="UniProtKB-SubCell"/>
</dbReference>
<accession>A0A3A4R8Z9</accession>
<dbReference type="InterPro" id="IPR050053">
    <property type="entry name" value="ATPase_alpha/beta_chains"/>
</dbReference>
<reference evidence="9 10" key="1">
    <citation type="journal article" date="2017" name="ISME J.">
        <title>Energy and carbon metabolisms in a deep terrestrial subsurface fluid microbial community.</title>
        <authorList>
            <person name="Momper L."/>
            <person name="Jungbluth S.P."/>
            <person name="Lee M.D."/>
            <person name="Amend J.P."/>
        </authorList>
    </citation>
    <scope>NUCLEOTIDE SEQUENCE [LARGE SCALE GENOMIC DNA]</scope>
    <source>
        <strain evidence="9">SURF_26</strain>
    </source>
</reference>
<evidence type="ECO:0000313" key="10">
    <source>
        <dbReference type="Proteomes" id="UP000266426"/>
    </source>
</evidence>
<evidence type="ECO:0000259" key="8">
    <source>
        <dbReference type="SMART" id="SM00382"/>
    </source>
</evidence>
<proteinExistence type="predicted"/>
<dbReference type="SUPFAM" id="SSF52540">
    <property type="entry name" value="P-loop containing nucleoside triphosphate hydrolases"/>
    <property type="match status" value="1"/>
</dbReference>
<dbReference type="PANTHER" id="PTHR15184:SF9">
    <property type="entry name" value="SPI-1 TYPE 3 SECRETION SYSTEM ATPASE"/>
    <property type="match status" value="1"/>
</dbReference>
<dbReference type="CDD" id="cd01136">
    <property type="entry name" value="ATPase_flagellum-secretory_path_III"/>
    <property type="match status" value="1"/>
</dbReference>
<keyword evidence="9" id="KW-0966">Cell projection</keyword>
<protein>
    <submittedName>
        <fullName evidence="9">Flagellar protein export ATPase FliI</fullName>
    </submittedName>
</protein>
<dbReference type="GO" id="GO:0030257">
    <property type="term" value="C:type III protein secretion system complex"/>
    <property type="evidence" value="ECO:0007669"/>
    <property type="project" value="InterPro"/>
</dbReference>
<keyword evidence="3" id="KW-0963">Cytoplasm</keyword>
<name>A0A3A4R8Z9_9BACT</name>
<keyword evidence="9" id="KW-0282">Flagellum</keyword>
<keyword evidence="5" id="KW-0067">ATP-binding</keyword>
<comment type="caution">
    <text evidence="9">The sequence shown here is derived from an EMBL/GenBank/DDBJ whole genome shotgun (WGS) entry which is preliminary data.</text>
</comment>
<dbReference type="EMBL" id="QZJZ01000015">
    <property type="protein sequence ID" value="RJP61227.1"/>
    <property type="molecule type" value="Genomic_DNA"/>
</dbReference>
<dbReference type="InterPro" id="IPR000194">
    <property type="entry name" value="ATPase_F1/V1/A1_a/bsu_nucl-bd"/>
</dbReference>
<dbReference type="PANTHER" id="PTHR15184">
    <property type="entry name" value="ATP SYNTHASE"/>
    <property type="match status" value="1"/>
</dbReference>
<evidence type="ECO:0000256" key="7">
    <source>
        <dbReference type="ARBA" id="ARBA00022967"/>
    </source>
</evidence>
<dbReference type="NCBIfam" id="TIGR01026">
    <property type="entry name" value="fliI_yscN"/>
    <property type="match status" value="1"/>
</dbReference>
<evidence type="ECO:0000313" key="9">
    <source>
        <dbReference type="EMBL" id="RJP61227.1"/>
    </source>
</evidence>
<evidence type="ECO:0000256" key="5">
    <source>
        <dbReference type="ARBA" id="ARBA00022840"/>
    </source>
</evidence>
<dbReference type="InterPro" id="IPR040627">
    <property type="entry name" value="T3SS_ATPase_C"/>
</dbReference>
<evidence type="ECO:0000256" key="1">
    <source>
        <dbReference type="ARBA" id="ARBA00004496"/>
    </source>
</evidence>
<keyword evidence="9" id="KW-0969">Cilium</keyword>
<dbReference type="InterPro" id="IPR004100">
    <property type="entry name" value="ATPase_F1/V1/A1_a/bsu_N"/>
</dbReference>
<dbReference type="Pfam" id="PF00006">
    <property type="entry name" value="ATP-synt_ab"/>
    <property type="match status" value="1"/>
</dbReference>
<dbReference type="GO" id="GO:0030254">
    <property type="term" value="P:protein secretion by the type III secretion system"/>
    <property type="evidence" value="ECO:0007669"/>
    <property type="project" value="InterPro"/>
</dbReference>
<dbReference type="FunFam" id="3.40.50.12240:FF:000002">
    <property type="entry name" value="Flagellum-specific ATP synthase FliI"/>
    <property type="match status" value="1"/>
</dbReference>
<keyword evidence="4" id="KW-0547">Nucleotide-binding</keyword>
<dbReference type="GO" id="GO:0046933">
    <property type="term" value="F:proton-transporting ATP synthase activity, rotational mechanism"/>
    <property type="evidence" value="ECO:0007669"/>
    <property type="project" value="TreeGrafter"/>
</dbReference>
<dbReference type="GO" id="GO:0005524">
    <property type="term" value="F:ATP binding"/>
    <property type="evidence" value="ECO:0007669"/>
    <property type="project" value="UniProtKB-KW"/>
</dbReference>
<feature type="domain" description="AAA+ ATPase" evidence="8">
    <location>
        <begin position="170"/>
        <end position="353"/>
    </location>
</feature>
<dbReference type="GO" id="GO:0071973">
    <property type="term" value="P:bacterial-type flagellum-dependent cell motility"/>
    <property type="evidence" value="ECO:0007669"/>
    <property type="project" value="InterPro"/>
</dbReference>
<keyword evidence="2" id="KW-0813">Transport</keyword>
<keyword evidence="6" id="KW-0653">Protein transport</keyword>
<evidence type="ECO:0000256" key="6">
    <source>
        <dbReference type="ARBA" id="ARBA00022927"/>
    </source>
</evidence>
<dbReference type="Pfam" id="PF18269">
    <property type="entry name" value="T3SS_ATPase_C"/>
    <property type="match status" value="1"/>
</dbReference>
<dbReference type="NCBIfam" id="TIGR03497">
    <property type="entry name" value="FliI_clade2"/>
    <property type="match status" value="1"/>
</dbReference>
<dbReference type="GO" id="GO:0016887">
    <property type="term" value="F:ATP hydrolysis activity"/>
    <property type="evidence" value="ECO:0007669"/>
    <property type="project" value="InterPro"/>
</dbReference>
<organism evidence="9 10">
    <name type="scientific">Candidatus Auribacter fodinae</name>
    <dbReference type="NCBI Taxonomy" id="2093366"/>
    <lineage>
        <taxon>Bacteria</taxon>
        <taxon>Pseudomonadati</taxon>
        <taxon>Candidatus Auribacterota</taxon>
        <taxon>Candidatus Auribacteria</taxon>
        <taxon>Candidatus Auribacterales</taxon>
        <taxon>Candidatus Auribacteraceae</taxon>
        <taxon>Candidatus Auribacter</taxon>
    </lineage>
</organism>
<evidence type="ECO:0000256" key="3">
    <source>
        <dbReference type="ARBA" id="ARBA00022490"/>
    </source>
</evidence>
<dbReference type="GO" id="GO:0044780">
    <property type="term" value="P:bacterial-type flagellum assembly"/>
    <property type="evidence" value="ECO:0007669"/>
    <property type="project" value="InterPro"/>
</dbReference>